<protein>
    <submittedName>
        <fullName evidence="1">Uncharacterized protein</fullName>
    </submittedName>
</protein>
<proteinExistence type="predicted"/>
<comment type="caution">
    <text evidence="1">The sequence shown here is derived from an EMBL/GenBank/DDBJ whole genome shotgun (WGS) entry which is preliminary data.</text>
</comment>
<accession>A0ABV7BNL2</accession>
<keyword evidence="2" id="KW-1185">Reference proteome</keyword>
<dbReference type="Proteomes" id="UP001595420">
    <property type="component" value="Unassembled WGS sequence"/>
</dbReference>
<evidence type="ECO:0000313" key="2">
    <source>
        <dbReference type="Proteomes" id="UP001595420"/>
    </source>
</evidence>
<sequence>MPDTIEPVEAERFAPGTFGCHEALHMAHVLAELVDDRLCGHPAVGLVPE</sequence>
<dbReference type="EMBL" id="JBHRSB010000001">
    <property type="protein sequence ID" value="MFC2999246.1"/>
    <property type="molecule type" value="Genomic_DNA"/>
</dbReference>
<name>A0ABV7BNL2_9PROT</name>
<reference evidence="2" key="1">
    <citation type="journal article" date="2019" name="Int. J. Syst. Evol. Microbiol.">
        <title>The Global Catalogue of Microorganisms (GCM) 10K type strain sequencing project: providing services to taxonomists for standard genome sequencing and annotation.</title>
        <authorList>
            <consortium name="The Broad Institute Genomics Platform"/>
            <consortium name="The Broad Institute Genome Sequencing Center for Infectious Disease"/>
            <person name="Wu L."/>
            <person name="Ma J."/>
        </authorList>
    </citation>
    <scope>NUCLEOTIDE SEQUENCE [LARGE SCALE GENOMIC DNA]</scope>
    <source>
        <strain evidence="2">CGMCC 1.16855</strain>
    </source>
</reference>
<organism evidence="1 2">
    <name type="scientific">Falsiroseomonas tokyonensis</name>
    <dbReference type="NCBI Taxonomy" id="430521"/>
    <lineage>
        <taxon>Bacteria</taxon>
        <taxon>Pseudomonadati</taxon>
        <taxon>Pseudomonadota</taxon>
        <taxon>Alphaproteobacteria</taxon>
        <taxon>Acetobacterales</taxon>
        <taxon>Roseomonadaceae</taxon>
        <taxon>Falsiroseomonas</taxon>
    </lineage>
</organism>
<gene>
    <name evidence="1" type="ORF">ACFOD3_05020</name>
</gene>
<evidence type="ECO:0000313" key="1">
    <source>
        <dbReference type="EMBL" id="MFC2999246.1"/>
    </source>
</evidence>
<dbReference type="RefSeq" id="WP_216835151.1">
    <property type="nucleotide sequence ID" value="NZ_JAFNJS010000001.1"/>
</dbReference>